<protein>
    <submittedName>
        <fullName evidence="10">Transcription factor MafK</fullName>
    </submittedName>
</protein>
<dbReference type="SUPFAM" id="SSF47454">
    <property type="entry name" value="A DNA-binding domain in eukaryotic transcription factors"/>
    <property type="match status" value="1"/>
</dbReference>
<dbReference type="EMBL" id="KQ976480">
    <property type="protein sequence ID" value="KYM83754.1"/>
    <property type="molecule type" value="Genomic_DNA"/>
</dbReference>
<keyword evidence="11" id="KW-1185">Reference proteome</keyword>
<dbReference type="PANTHER" id="PTHR10129">
    <property type="entry name" value="TRANSCRIPTION FACTOR MAF"/>
    <property type="match status" value="1"/>
</dbReference>
<evidence type="ECO:0000259" key="9">
    <source>
        <dbReference type="Pfam" id="PF03131"/>
    </source>
</evidence>
<dbReference type="Pfam" id="PF03131">
    <property type="entry name" value="bZIP_Maf"/>
    <property type="match status" value="1"/>
</dbReference>
<dbReference type="GO" id="GO:0000981">
    <property type="term" value="F:DNA-binding transcription factor activity, RNA polymerase II-specific"/>
    <property type="evidence" value="ECO:0007669"/>
    <property type="project" value="TreeGrafter"/>
</dbReference>
<keyword evidence="7" id="KW-0539">Nucleus</keyword>
<dbReference type="GO" id="GO:0005634">
    <property type="term" value="C:nucleus"/>
    <property type="evidence" value="ECO:0007669"/>
    <property type="project" value="UniProtKB-SubCell"/>
</dbReference>
<dbReference type="InterPro" id="IPR004826">
    <property type="entry name" value="bZIP_Maf"/>
</dbReference>
<organism evidence="10 11">
    <name type="scientific">Atta colombica</name>
    <dbReference type="NCBI Taxonomy" id="520822"/>
    <lineage>
        <taxon>Eukaryota</taxon>
        <taxon>Metazoa</taxon>
        <taxon>Ecdysozoa</taxon>
        <taxon>Arthropoda</taxon>
        <taxon>Hexapoda</taxon>
        <taxon>Insecta</taxon>
        <taxon>Pterygota</taxon>
        <taxon>Neoptera</taxon>
        <taxon>Endopterygota</taxon>
        <taxon>Hymenoptera</taxon>
        <taxon>Apocrita</taxon>
        <taxon>Aculeata</taxon>
        <taxon>Formicoidea</taxon>
        <taxon>Formicidae</taxon>
        <taxon>Myrmicinae</taxon>
        <taxon>Atta</taxon>
    </lineage>
</organism>
<keyword evidence="6" id="KW-0804">Transcription</keyword>
<reference evidence="10 11" key="1">
    <citation type="submission" date="2015-09" db="EMBL/GenBank/DDBJ databases">
        <title>Atta colombica WGS genome.</title>
        <authorList>
            <person name="Nygaard S."/>
            <person name="Hu H."/>
            <person name="Boomsma J."/>
            <person name="Zhang G."/>
        </authorList>
    </citation>
    <scope>NUCLEOTIDE SEQUENCE [LARGE SCALE GENOMIC DNA]</scope>
    <source>
        <strain evidence="10">Treedump-2</strain>
        <tissue evidence="10">Whole body</tissue>
    </source>
</reference>
<evidence type="ECO:0000256" key="7">
    <source>
        <dbReference type="ARBA" id="ARBA00023242"/>
    </source>
</evidence>
<evidence type="ECO:0000256" key="6">
    <source>
        <dbReference type="ARBA" id="ARBA00023163"/>
    </source>
</evidence>
<gene>
    <name evidence="10" type="ORF">ALC53_05801</name>
</gene>
<dbReference type="STRING" id="520822.A0A195BGJ9"/>
<evidence type="ECO:0000256" key="2">
    <source>
        <dbReference type="ARBA" id="ARBA00008500"/>
    </source>
</evidence>
<feature type="domain" description="Basic leucine zipper" evidence="9">
    <location>
        <begin position="197"/>
        <end position="289"/>
    </location>
</feature>
<dbReference type="PANTHER" id="PTHR10129:SF48">
    <property type="entry name" value="MAF-S, ISOFORM B"/>
    <property type="match status" value="1"/>
</dbReference>
<feature type="coiled-coil region" evidence="8">
    <location>
        <begin position="251"/>
        <end position="285"/>
    </location>
</feature>
<dbReference type="InterPro" id="IPR008917">
    <property type="entry name" value="TF_DNA-bd_sf"/>
</dbReference>
<keyword evidence="8" id="KW-0175">Coiled coil</keyword>
<keyword evidence="5" id="KW-0238">DNA-binding</keyword>
<evidence type="ECO:0000256" key="5">
    <source>
        <dbReference type="ARBA" id="ARBA00023125"/>
    </source>
</evidence>
<evidence type="ECO:0000313" key="10">
    <source>
        <dbReference type="EMBL" id="KYM83754.1"/>
    </source>
</evidence>
<sequence>MTIPMFVDLQWEDGMIPYSLMKRLIAMVIGAEKNDDNKALISIEINLIRENNQSHINLETVFNCLIKLKEYAISHNQKIISIAPIRNIINKPRIIQMINIYLKIQVFLFESIPDEIIDPDTKLKETRYIINNKQLLVPLKLDQFINLIDVNDINIFYKNHRLIYVVKISLIEQNNFILYSVIPLSIDPLSPGPCLDISDDELVTISVRDLNRQLKLRGLSREEIVRMKQRRRTLKNRGYAASCRIKRIEQKDELESEKTQEYRDMETMQEDNNRMREEIDSWHSKYQALKKFAQEKKIIIPPDLENI</sequence>
<dbReference type="AlphaFoldDB" id="A0A195BGJ9"/>
<dbReference type="Gene3D" id="1.20.5.170">
    <property type="match status" value="1"/>
</dbReference>
<comment type="similarity">
    <text evidence="2">Belongs to the bZIP family. Maf subfamily.</text>
</comment>
<dbReference type="Proteomes" id="UP000078540">
    <property type="component" value="Unassembled WGS sequence"/>
</dbReference>
<evidence type="ECO:0000256" key="1">
    <source>
        <dbReference type="ARBA" id="ARBA00004123"/>
    </source>
</evidence>
<keyword evidence="4" id="KW-0805">Transcription regulation</keyword>
<dbReference type="InterPro" id="IPR024874">
    <property type="entry name" value="Transcription_factor_Maf_fam"/>
</dbReference>
<comment type="subcellular location">
    <subcellularLocation>
        <location evidence="1">Nucleus</location>
    </subcellularLocation>
</comment>
<name>A0A195BGJ9_9HYME</name>
<keyword evidence="3" id="KW-0678">Repressor</keyword>
<evidence type="ECO:0000313" key="11">
    <source>
        <dbReference type="Proteomes" id="UP000078540"/>
    </source>
</evidence>
<dbReference type="GO" id="GO:0000978">
    <property type="term" value="F:RNA polymerase II cis-regulatory region sequence-specific DNA binding"/>
    <property type="evidence" value="ECO:0007669"/>
    <property type="project" value="TreeGrafter"/>
</dbReference>
<dbReference type="FunFam" id="1.20.5.170:FF:000011">
    <property type="entry name" value="Transcription factor MafG, putative"/>
    <property type="match status" value="1"/>
</dbReference>
<proteinExistence type="inferred from homology"/>
<evidence type="ECO:0000256" key="8">
    <source>
        <dbReference type="SAM" id="Coils"/>
    </source>
</evidence>
<evidence type="ECO:0000256" key="4">
    <source>
        <dbReference type="ARBA" id="ARBA00023015"/>
    </source>
</evidence>
<dbReference type="CDD" id="cd14717">
    <property type="entry name" value="bZIP_Maf_small"/>
    <property type="match status" value="1"/>
</dbReference>
<accession>A0A195BGJ9</accession>
<evidence type="ECO:0000256" key="3">
    <source>
        <dbReference type="ARBA" id="ARBA00022491"/>
    </source>
</evidence>